<dbReference type="AlphaFoldDB" id="A0AB39KUN3"/>
<evidence type="ECO:0000313" key="1">
    <source>
        <dbReference type="EMBL" id="XDO96936.1"/>
    </source>
</evidence>
<accession>A0AB39KUN3</accession>
<name>A0AB39KUN3_9CAUL</name>
<protein>
    <submittedName>
        <fullName evidence="1">Uncharacterized protein</fullName>
    </submittedName>
</protein>
<gene>
    <name evidence="1" type="ORF">ABOZ73_00455</name>
</gene>
<sequence>MPKAKREPFVGDAVLSFRRCKEPVAFSIDGDRNLAQGKGSLTGDIEQLRAAFREGAAELALEDGRVLPITVVAHSEGAPTAYFEIRAARRY</sequence>
<dbReference type="RefSeq" id="WP_369059834.1">
    <property type="nucleotide sequence ID" value="NZ_CP158375.1"/>
</dbReference>
<dbReference type="EMBL" id="CP158375">
    <property type="protein sequence ID" value="XDO96936.1"/>
    <property type="molecule type" value="Genomic_DNA"/>
</dbReference>
<reference evidence="1" key="1">
    <citation type="submission" date="2024-06" db="EMBL/GenBank/DDBJ databases">
        <title>Caulobacter inopinatus, sp. nov.</title>
        <authorList>
            <person name="Donachie S.P."/>
        </authorList>
    </citation>
    <scope>NUCLEOTIDE SEQUENCE</scope>
    <source>
        <strain evidence="1">73W</strain>
    </source>
</reference>
<organism evidence="1">
    <name type="scientific">Caulobacter sp. 73W</name>
    <dbReference type="NCBI Taxonomy" id="3161137"/>
    <lineage>
        <taxon>Bacteria</taxon>
        <taxon>Pseudomonadati</taxon>
        <taxon>Pseudomonadota</taxon>
        <taxon>Alphaproteobacteria</taxon>
        <taxon>Caulobacterales</taxon>
        <taxon>Caulobacteraceae</taxon>
        <taxon>Caulobacter</taxon>
    </lineage>
</organism>
<proteinExistence type="predicted"/>